<feature type="signal peptide" evidence="1">
    <location>
        <begin position="1"/>
        <end position="17"/>
    </location>
</feature>
<accession>A0A0D0CPY0</accession>
<evidence type="ECO:0000313" key="3">
    <source>
        <dbReference type="EMBL" id="KIK72876.1"/>
    </source>
</evidence>
<evidence type="ECO:0000256" key="1">
    <source>
        <dbReference type="SAM" id="SignalP"/>
    </source>
</evidence>
<dbReference type="InterPro" id="IPR008906">
    <property type="entry name" value="HATC_C_dom"/>
</dbReference>
<dbReference type="AlphaFoldDB" id="A0A0D0CPY0"/>
<reference evidence="4" key="2">
    <citation type="submission" date="2015-01" db="EMBL/GenBank/DDBJ databases">
        <title>Evolutionary Origins and Diversification of the Mycorrhizal Mutualists.</title>
        <authorList>
            <consortium name="DOE Joint Genome Institute"/>
            <consortium name="Mycorrhizal Genomics Consortium"/>
            <person name="Kohler A."/>
            <person name="Kuo A."/>
            <person name="Nagy L.G."/>
            <person name="Floudas D."/>
            <person name="Copeland A."/>
            <person name="Barry K.W."/>
            <person name="Cichocki N."/>
            <person name="Veneault-Fourrey C."/>
            <person name="LaButti K."/>
            <person name="Lindquist E.A."/>
            <person name="Lipzen A."/>
            <person name="Lundell T."/>
            <person name="Morin E."/>
            <person name="Murat C."/>
            <person name="Riley R."/>
            <person name="Ohm R."/>
            <person name="Sun H."/>
            <person name="Tunlid A."/>
            <person name="Henrissat B."/>
            <person name="Grigoriev I.V."/>
            <person name="Hibbett D.S."/>
            <person name="Martin F."/>
        </authorList>
    </citation>
    <scope>NUCLEOTIDE SEQUENCE [LARGE SCALE GENOMIC DNA]</scope>
    <source>
        <strain evidence="4">Ve08.2h10</strain>
    </source>
</reference>
<keyword evidence="4" id="KW-1185">Reference proteome</keyword>
<name>A0A0D0CPY0_9AGAM</name>
<evidence type="ECO:0000313" key="4">
    <source>
        <dbReference type="Proteomes" id="UP000054538"/>
    </source>
</evidence>
<evidence type="ECO:0000259" key="2">
    <source>
        <dbReference type="Pfam" id="PF05699"/>
    </source>
</evidence>
<dbReference type="SUPFAM" id="SSF53098">
    <property type="entry name" value="Ribonuclease H-like"/>
    <property type="match status" value="1"/>
</dbReference>
<dbReference type="GO" id="GO:0046983">
    <property type="term" value="F:protein dimerization activity"/>
    <property type="evidence" value="ECO:0007669"/>
    <property type="project" value="InterPro"/>
</dbReference>
<dbReference type="EMBL" id="KN830347">
    <property type="protein sequence ID" value="KIK72876.1"/>
    <property type="molecule type" value="Genomic_DNA"/>
</dbReference>
<gene>
    <name evidence="3" type="ORF">PAXRUDRAFT_179739</name>
</gene>
<feature type="chain" id="PRO_5002208102" description="HAT C-terminal dimerisation domain-containing protein" evidence="1">
    <location>
        <begin position="18"/>
        <end position="77"/>
    </location>
</feature>
<protein>
    <recommendedName>
        <fullName evidence="2">HAT C-terminal dimerisation domain-containing protein</fullName>
    </recommendedName>
</protein>
<proteinExistence type="predicted"/>
<organism evidence="3 4">
    <name type="scientific">Paxillus rubicundulus Ve08.2h10</name>
    <dbReference type="NCBI Taxonomy" id="930991"/>
    <lineage>
        <taxon>Eukaryota</taxon>
        <taxon>Fungi</taxon>
        <taxon>Dikarya</taxon>
        <taxon>Basidiomycota</taxon>
        <taxon>Agaricomycotina</taxon>
        <taxon>Agaricomycetes</taxon>
        <taxon>Agaricomycetidae</taxon>
        <taxon>Boletales</taxon>
        <taxon>Paxilineae</taxon>
        <taxon>Paxillaceae</taxon>
        <taxon>Paxillus</taxon>
    </lineage>
</organism>
<dbReference type="Proteomes" id="UP000054538">
    <property type="component" value="Unassembled WGS sequence"/>
</dbReference>
<dbReference type="HOGENOM" id="CLU_009123_17_1_1"/>
<dbReference type="InParanoid" id="A0A0D0CPY0"/>
<feature type="domain" description="HAT C-terminal dimerisation" evidence="2">
    <location>
        <begin position="1"/>
        <end position="58"/>
    </location>
</feature>
<dbReference type="InterPro" id="IPR012337">
    <property type="entry name" value="RNaseH-like_sf"/>
</dbReference>
<sequence>HSHTFPVLSCIAWDILAIPTVSISVERLFSSSKHTLSDSRSSLTAESTSLTVISKEWLKLGYGDRIDYLQGVTVHHG</sequence>
<dbReference type="Pfam" id="PF05699">
    <property type="entry name" value="Dimer_Tnp_hAT"/>
    <property type="match status" value="1"/>
</dbReference>
<reference evidence="3 4" key="1">
    <citation type="submission" date="2014-04" db="EMBL/GenBank/DDBJ databases">
        <authorList>
            <consortium name="DOE Joint Genome Institute"/>
            <person name="Kuo A."/>
            <person name="Kohler A."/>
            <person name="Jargeat P."/>
            <person name="Nagy L.G."/>
            <person name="Floudas D."/>
            <person name="Copeland A."/>
            <person name="Barry K.W."/>
            <person name="Cichocki N."/>
            <person name="Veneault-Fourrey C."/>
            <person name="LaButti K."/>
            <person name="Lindquist E.A."/>
            <person name="Lipzen A."/>
            <person name="Lundell T."/>
            <person name="Morin E."/>
            <person name="Murat C."/>
            <person name="Sun H."/>
            <person name="Tunlid A."/>
            <person name="Henrissat B."/>
            <person name="Grigoriev I.V."/>
            <person name="Hibbett D.S."/>
            <person name="Martin F."/>
            <person name="Nordberg H.P."/>
            <person name="Cantor M.N."/>
            <person name="Hua S.X."/>
        </authorList>
    </citation>
    <scope>NUCLEOTIDE SEQUENCE [LARGE SCALE GENOMIC DNA]</scope>
    <source>
        <strain evidence="3 4">Ve08.2h10</strain>
    </source>
</reference>
<keyword evidence="1" id="KW-0732">Signal</keyword>
<dbReference type="OrthoDB" id="1900998at2759"/>
<feature type="non-terminal residue" evidence="3">
    <location>
        <position position="1"/>
    </location>
</feature>